<protein>
    <submittedName>
        <fullName evidence="3">Uncharacterized protein</fullName>
    </submittedName>
</protein>
<keyword evidence="2" id="KW-0472">Membrane</keyword>
<keyword evidence="2" id="KW-1133">Transmembrane helix</keyword>
<feature type="transmembrane region" description="Helical" evidence="2">
    <location>
        <begin position="126"/>
        <end position="148"/>
    </location>
</feature>
<evidence type="ECO:0000313" key="3">
    <source>
        <dbReference type="EMBL" id="TYJ53781.1"/>
    </source>
</evidence>
<dbReference type="AlphaFoldDB" id="A0A5D3AU92"/>
<name>A0A5D3AU92_9TREE</name>
<dbReference type="EMBL" id="NIDF01000077">
    <property type="protein sequence ID" value="TYJ53781.1"/>
    <property type="molecule type" value="Genomic_DNA"/>
</dbReference>
<reference evidence="3 4" key="1">
    <citation type="submission" date="2017-05" db="EMBL/GenBank/DDBJ databases">
        <title>The Genome Sequence of Tsuchiyaea wingfieldii DSM 27421.</title>
        <authorList>
            <person name="Cuomo C."/>
            <person name="Passer A."/>
            <person name="Billmyre B."/>
            <person name="Heitman J."/>
        </authorList>
    </citation>
    <scope>NUCLEOTIDE SEQUENCE [LARGE SCALE GENOMIC DNA]</scope>
    <source>
        <strain evidence="3 4">DSM 27421</strain>
    </source>
</reference>
<proteinExistence type="predicted"/>
<dbReference type="Proteomes" id="UP000322245">
    <property type="component" value="Unassembled WGS sequence"/>
</dbReference>
<feature type="compositionally biased region" description="Basic and acidic residues" evidence="1">
    <location>
        <begin position="7"/>
        <end position="17"/>
    </location>
</feature>
<organism evidence="3 4">
    <name type="scientific">Cryptococcus floricola</name>
    <dbReference type="NCBI Taxonomy" id="2591691"/>
    <lineage>
        <taxon>Eukaryota</taxon>
        <taxon>Fungi</taxon>
        <taxon>Dikarya</taxon>
        <taxon>Basidiomycota</taxon>
        <taxon>Agaricomycotina</taxon>
        <taxon>Tremellomycetes</taxon>
        <taxon>Tremellales</taxon>
        <taxon>Cryptococcaceae</taxon>
        <taxon>Cryptococcus</taxon>
    </lineage>
</organism>
<sequence length="339" mass="38192">MGTQESPKAKDPEKAYPEKVSSLQDDKQGGGEVCIDGGIDVLTTIDEKNEVIPTAPIDDSHRLDEQSVSSWNTTGNHANTYFQNRIVPAILIMGYIPQWGLQLSMLSNCWEGPASECALSGFVAPIYIWLYVCYTAYSLCTAWVYTKLELNRVAWKMRERLSTLLELVLRDEKVPERIASARLVAQPFTELVPPWAPYIDPMAVENIASAYNWHVPLLGFGVTTFCVFRHLAGSTWMDDIETCGILHFRYQIAIAAMCGLLGGRALRLAGLPVLRWSANKGLDEQWKRWRAEMPFWVWMAAADAGGLPYEMVAQWLDEDPVAKQQYDNLLDVVEHMQEA</sequence>
<accession>A0A5D3AU92</accession>
<evidence type="ECO:0000313" key="4">
    <source>
        <dbReference type="Proteomes" id="UP000322245"/>
    </source>
</evidence>
<feature type="region of interest" description="Disordered" evidence="1">
    <location>
        <begin position="1"/>
        <end position="32"/>
    </location>
</feature>
<feature type="transmembrane region" description="Helical" evidence="2">
    <location>
        <begin position="86"/>
        <end position="106"/>
    </location>
</feature>
<evidence type="ECO:0000256" key="1">
    <source>
        <dbReference type="SAM" id="MobiDB-lite"/>
    </source>
</evidence>
<keyword evidence="4" id="KW-1185">Reference proteome</keyword>
<gene>
    <name evidence="3" type="ORF">B9479_005541</name>
</gene>
<evidence type="ECO:0000256" key="2">
    <source>
        <dbReference type="SAM" id="Phobius"/>
    </source>
</evidence>
<keyword evidence="2" id="KW-0812">Transmembrane</keyword>
<comment type="caution">
    <text evidence="3">The sequence shown here is derived from an EMBL/GenBank/DDBJ whole genome shotgun (WGS) entry which is preliminary data.</text>
</comment>